<dbReference type="InterPro" id="IPR051539">
    <property type="entry name" value="T4SS-coupling_protein"/>
</dbReference>
<dbReference type="InterPro" id="IPR027417">
    <property type="entry name" value="P-loop_NTPase"/>
</dbReference>
<comment type="similarity">
    <text evidence="2">Belongs to the VirD4/TraG family.</text>
</comment>
<dbReference type="AlphaFoldDB" id="A0A9W5PAU7"/>
<evidence type="ECO:0000256" key="7">
    <source>
        <dbReference type="SAM" id="MobiDB-lite"/>
    </source>
</evidence>
<evidence type="ECO:0000256" key="5">
    <source>
        <dbReference type="ARBA" id="ARBA00022989"/>
    </source>
</evidence>
<accession>A0A9W5PAU7</accession>
<dbReference type="Pfam" id="PF02534">
    <property type="entry name" value="T4SS-DNA_transf"/>
    <property type="match status" value="1"/>
</dbReference>
<dbReference type="CDD" id="cd01127">
    <property type="entry name" value="TrwB_TraG_TraD_VirD4"/>
    <property type="match status" value="1"/>
</dbReference>
<feature type="region of interest" description="Disordered" evidence="7">
    <location>
        <begin position="477"/>
        <end position="582"/>
    </location>
</feature>
<keyword evidence="5" id="KW-1133">Transmembrane helix</keyword>
<dbReference type="PANTHER" id="PTHR37937">
    <property type="entry name" value="CONJUGATIVE TRANSFER: DNA TRANSPORT"/>
    <property type="match status" value="1"/>
</dbReference>
<organism evidence="8 9">
    <name type="scientific">Bacillus inaquosorum KCTC 13429</name>
    <dbReference type="NCBI Taxonomy" id="1236548"/>
    <lineage>
        <taxon>Bacteria</taxon>
        <taxon>Bacillati</taxon>
        <taxon>Bacillota</taxon>
        <taxon>Bacilli</taxon>
        <taxon>Bacillales</taxon>
        <taxon>Bacillaceae</taxon>
        <taxon>Bacillus</taxon>
    </lineage>
</organism>
<keyword evidence="9" id="KW-1185">Reference proteome</keyword>
<feature type="compositionally biased region" description="Basic and acidic residues" evidence="7">
    <location>
        <begin position="518"/>
        <end position="533"/>
    </location>
</feature>
<comment type="subcellular location">
    <subcellularLocation>
        <location evidence="1">Cell membrane</location>
        <topology evidence="1">Multi-pass membrane protein</topology>
    </subcellularLocation>
</comment>
<evidence type="ECO:0000256" key="4">
    <source>
        <dbReference type="ARBA" id="ARBA00022692"/>
    </source>
</evidence>
<feature type="compositionally biased region" description="Acidic residues" evidence="7">
    <location>
        <begin position="551"/>
        <end position="582"/>
    </location>
</feature>
<dbReference type="InterPro" id="IPR003688">
    <property type="entry name" value="TraG/VirD4"/>
</dbReference>
<keyword evidence="3" id="KW-1003">Cell membrane</keyword>
<evidence type="ECO:0000313" key="8">
    <source>
        <dbReference type="EMBL" id="ELS59073.1"/>
    </source>
</evidence>
<feature type="compositionally biased region" description="Basic and acidic residues" evidence="7">
    <location>
        <begin position="481"/>
        <end position="498"/>
    </location>
</feature>
<dbReference type="EMBL" id="AMXN01000014">
    <property type="protein sequence ID" value="ELS59073.1"/>
    <property type="molecule type" value="Genomic_DNA"/>
</dbReference>
<feature type="compositionally biased region" description="Basic and acidic residues" evidence="7">
    <location>
        <begin position="370"/>
        <end position="382"/>
    </location>
</feature>
<name>A0A9W5PAU7_9BACI</name>
<feature type="region of interest" description="Disordered" evidence="7">
    <location>
        <begin position="370"/>
        <end position="392"/>
    </location>
</feature>
<evidence type="ECO:0000256" key="3">
    <source>
        <dbReference type="ARBA" id="ARBA00022475"/>
    </source>
</evidence>
<reference evidence="8 9" key="1">
    <citation type="journal article" date="2014" name="Syst. Appl. Microbiol.">
        <title>Genomic insights into the taxonomic status of the three subspecies of Bacillus subtilis.</title>
        <authorList>
            <person name="Yi H."/>
            <person name="Chun J."/>
            <person name="Cha C.J."/>
        </authorList>
    </citation>
    <scope>NUCLEOTIDE SEQUENCE [LARGE SCALE GENOMIC DNA]</scope>
    <source>
        <strain evidence="8 9">KCTC 13429</strain>
    </source>
</reference>
<dbReference type="GO" id="GO:0005886">
    <property type="term" value="C:plasma membrane"/>
    <property type="evidence" value="ECO:0007669"/>
    <property type="project" value="UniProtKB-SubCell"/>
</dbReference>
<gene>
    <name evidence="8" type="ORF">BSI_43870</name>
</gene>
<protein>
    <submittedName>
        <fullName evidence="8">Conjugation protein</fullName>
    </submittedName>
</protein>
<evidence type="ECO:0000256" key="2">
    <source>
        <dbReference type="ARBA" id="ARBA00008806"/>
    </source>
</evidence>
<dbReference type="RefSeq" id="WP_003242300.1">
    <property type="nucleotide sequence ID" value="NZ_AMXN01000014.1"/>
</dbReference>
<sequence length="582" mass="66721">MVSSNGIVLGVKNGSYMVQGTNSKLRNRNHAVIGGSGSAKTQSYVIPSILNERECSICATDPKGEVYEKTAGIKEKQGYEVHVINFMNMEKSDRWNAFDYVRKDIQASTVANAYVAAKNNPDKKDVWYLAQRSLLKSLILYAKYEFPPEKRNMEGILDFLQEYEAYAMEDEDISELDQQFLSLEPRHPARRSYQLGFMKSEDRVRASILISLMSTIDDYIDEEVSEFTSFSDFDLGDLGRRKIALYVIIPVMDDTWEGLINLFFVQMFDELYRVGAQHGAKLPQPVNFVLDEFPNLGKFTFYEKFLATCRGYGISVATILQHLTQLQTIYGRERAESIIGNHAVRIYLGGTNKTTAQYFSDEMDKATVKVKTGSETKSKGKNESSSSSDSFNYTGRNLKTAGELLTMPDDECIILIGGLQPIIAKKAFQYKLFPGATEMFPKSQMDYVRKTSAEALRQFEIKEKEYQEYIEKKYPHRKEKAAKLEKERQEEKKQKEEDLTAAATAFFFSDDDENTETESIKQEEKQEVEKEMEFAFVEESEEASGSNSDFFFEEEDEKEQKEEIDDESGFFFQEEDDDNEKV</sequence>
<evidence type="ECO:0000256" key="1">
    <source>
        <dbReference type="ARBA" id="ARBA00004651"/>
    </source>
</evidence>
<comment type="caution">
    <text evidence="8">The sequence shown here is derived from an EMBL/GenBank/DDBJ whole genome shotgun (WGS) entry which is preliminary data.</text>
</comment>
<keyword evidence="6" id="KW-0472">Membrane</keyword>
<dbReference type="PANTHER" id="PTHR37937:SF1">
    <property type="entry name" value="CONJUGATIVE TRANSFER: DNA TRANSPORT"/>
    <property type="match status" value="1"/>
</dbReference>
<keyword evidence="4" id="KW-0812">Transmembrane</keyword>
<proteinExistence type="inferred from homology"/>
<evidence type="ECO:0000256" key="6">
    <source>
        <dbReference type="ARBA" id="ARBA00023136"/>
    </source>
</evidence>
<dbReference type="NCBIfam" id="NF045973">
    <property type="entry name" value="conju_CD1115"/>
    <property type="match status" value="1"/>
</dbReference>
<evidence type="ECO:0000313" key="9">
    <source>
        <dbReference type="Proteomes" id="UP000011182"/>
    </source>
</evidence>
<dbReference type="Gene3D" id="3.40.50.300">
    <property type="entry name" value="P-loop containing nucleotide triphosphate hydrolases"/>
    <property type="match status" value="2"/>
</dbReference>
<dbReference type="SUPFAM" id="SSF52540">
    <property type="entry name" value="P-loop containing nucleoside triphosphate hydrolases"/>
    <property type="match status" value="1"/>
</dbReference>
<dbReference type="Proteomes" id="UP000011182">
    <property type="component" value="Unassembled WGS sequence"/>
</dbReference>